<feature type="signal peptide" evidence="2">
    <location>
        <begin position="1"/>
        <end position="28"/>
    </location>
</feature>
<name>A0A2U1UZ05_9PROT</name>
<accession>A0A2U1UZ05</accession>
<evidence type="ECO:0000256" key="2">
    <source>
        <dbReference type="SAM" id="SignalP"/>
    </source>
</evidence>
<dbReference type="Proteomes" id="UP000245048">
    <property type="component" value="Unassembled WGS sequence"/>
</dbReference>
<dbReference type="InterPro" id="IPR036770">
    <property type="entry name" value="Ankyrin_rpt-contain_sf"/>
</dbReference>
<keyword evidence="2" id="KW-0732">Signal</keyword>
<evidence type="ECO:0000313" key="3">
    <source>
        <dbReference type="EMBL" id="PWC26886.1"/>
    </source>
</evidence>
<keyword evidence="4" id="KW-1185">Reference proteome</keyword>
<comment type="caution">
    <text evidence="3">The sequence shown here is derived from an EMBL/GenBank/DDBJ whole genome shotgun (WGS) entry which is preliminary data.</text>
</comment>
<evidence type="ECO:0000313" key="4">
    <source>
        <dbReference type="Proteomes" id="UP000245048"/>
    </source>
</evidence>
<dbReference type="EMBL" id="PDOA01000022">
    <property type="protein sequence ID" value="PWC26886.1"/>
    <property type="molecule type" value="Genomic_DNA"/>
</dbReference>
<feature type="region of interest" description="Disordered" evidence="1">
    <location>
        <begin position="25"/>
        <end position="75"/>
    </location>
</feature>
<dbReference type="AlphaFoldDB" id="A0A2U1UZ05"/>
<proteinExistence type="predicted"/>
<feature type="chain" id="PRO_5015408222" evidence="2">
    <location>
        <begin position="29"/>
        <end position="204"/>
    </location>
</feature>
<dbReference type="Gene3D" id="1.25.40.20">
    <property type="entry name" value="Ankyrin repeat-containing domain"/>
    <property type="match status" value="1"/>
</dbReference>
<feature type="compositionally biased region" description="Low complexity" evidence="1">
    <location>
        <begin position="140"/>
        <end position="157"/>
    </location>
</feature>
<reference evidence="4" key="1">
    <citation type="submission" date="2017-10" db="EMBL/GenBank/DDBJ databases">
        <authorList>
            <person name="Toshchakov S.V."/>
            <person name="Goeva M.A."/>
        </authorList>
    </citation>
    <scope>NUCLEOTIDE SEQUENCE [LARGE SCALE GENOMIC DNA]</scope>
    <source>
        <strain evidence="4">JR1/69-1-13</strain>
    </source>
</reference>
<gene>
    <name evidence="3" type="ORF">CR165_20705</name>
</gene>
<feature type="region of interest" description="Disordered" evidence="1">
    <location>
        <begin position="140"/>
        <end position="204"/>
    </location>
</feature>
<protein>
    <submittedName>
        <fullName evidence="3">Uncharacterized protein</fullName>
    </submittedName>
</protein>
<organism evidence="3 4">
    <name type="scientific">Teichococcus aestuarii</name>
    <dbReference type="NCBI Taxonomy" id="568898"/>
    <lineage>
        <taxon>Bacteria</taxon>
        <taxon>Pseudomonadati</taxon>
        <taxon>Pseudomonadota</taxon>
        <taxon>Alphaproteobacteria</taxon>
        <taxon>Acetobacterales</taxon>
        <taxon>Roseomonadaceae</taxon>
        <taxon>Roseomonas</taxon>
    </lineage>
</organism>
<sequence length="204" mass="20671">MLASLALTGAALAAGLAAALVPGRPAQAQEQYQRLRGPMTPEAQPQQRRAEPPALPGLAGRPSAPPIPAEAGQNLGPNEALFDAINRGDMAAARDAMARGADLGARNMLGLTPIDSAVDQGRSEIAFFLLSSRGPAPISVPSQAAAPSTPPALARGPAPRPSPAPRMAAEPRPAPVAPRLWAEDGGAPKPDRGFLGFDAGRPGG</sequence>
<dbReference type="SUPFAM" id="SSF48403">
    <property type="entry name" value="Ankyrin repeat"/>
    <property type="match status" value="1"/>
</dbReference>
<evidence type="ECO:0000256" key="1">
    <source>
        <dbReference type="SAM" id="MobiDB-lite"/>
    </source>
</evidence>